<evidence type="ECO:0008006" key="3">
    <source>
        <dbReference type="Google" id="ProtNLM"/>
    </source>
</evidence>
<dbReference type="PANTHER" id="PTHR36452:SF1">
    <property type="entry name" value="DUF2461 DOMAIN-CONTAINING PROTEIN"/>
    <property type="match status" value="1"/>
</dbReference>
<name>A0A037ZLN8_9RHOB</name>
<dbReference type="PANTHER" id="PTHR36452">
    <property type="entry name" value="CHROMOSOME 12, WHOLE GENOME SHOTGUN SEQUENCE"/>
    <property type="match status" value="1"/>
</dbReference>
<dbReference type="Proteomes" id="UP000026249">
    <property type="component" value="Unassembled WGS sequence"/>
</dbReference>
<accession>A0A037ZLN8</accession>
<dbReference type="PIRSF" id="PIRSF028451">
    <property type="entry name" value="UCP028451"/>
    <property type="match status" value="1"/>
</dbReference>
<dbReference type="STRING" id="1454373.ACMU_00525"/>
<dbReference type="RefSeq" id="WP_035255184.1">
    <property type="nucleotide sequence ID" value="NZ_JFKE01000001.1"/>
</dbReference>
<organism evidence="1 2">
    <name type="scientific">Actibacterium mucosum KCTC 23349</name>
    <dbReference type="NCBI Taxonomy" id="1454373"/>
    <lineage>
        <taxon>Bacteria</taxon>
        <taxon>Pseudomonadati</taxon>
        <taxon>Pseudomonadota</taxon>
        <taxon>Alphaproteobacteria</taxon>
        <taxon>Rhodobacterales</taxon>
        <taxon>Roseobacteraceae</taxon>
        <taxon>Actibacterium</taxon>
    </lineage>
</organism>
<proteinExistence type="predicted"/>
<evidence type="ECO:0000313" key="1">
    <source>
        <dbReference type="EMBL" id="KAJ57009.1"/>
    </source>
</evidence>
<dbReference type="NCBIfam" id="TIGR02453">
    <property type="entry name" value="TIGR02453 family protein"/>
    <property type="match status" value="1"/>
</dbReference>
<evidence type="ECO:0000313" key="2">
    <source>
        <dbReference type="Proteomes" id="UP000026249"/>
    </source>
</evidence>
<gene>
    <name evidence="1" type="ORF">ACMU_00525</name>
</gene>
<dbReference type="InterPro" id="IPR012808">
    <property type="entry name" value="CHP02453"/>
</dbReference>
<sequence length="216" mass="23897">MNFSAFSKDVPAFLTELKANNSKDWFAANKARYDAGIKAPAQEFGAAMCEVLEQATDLPHSAKLFRVYRDVRFSKDKTPYNAHLHMSFTPNTGQESPPMWFFGLGVDRLSLGCGVFGFDKQSLGAFRDRVAGPDGAELQTALDKLAGAGVRLSEPDLKRVPAPYDKDHPHGALLRRKGLSAWLDVEDRAVVTRPGLVAFTLQNLLLLRPVFDFLRA</sequence>
<dbReference type="Pfam" id="PF09365">
    <property type="entry name" value="DUF2461"/>
    <property type="match status" value="1"/>
</dbReference>
<reference evidence="1 2" key="1">
    <citation type="submission" date="2014-03" db="EMBL/GenBank/DDBJ databases">
        <title>Draft Genome Sequence of Actibacterium mucosum KCTC 23349, a Marine Alphaproteobacterium with Complex Ionic Requirements Isolated from Mediterranean Seawater at Malvarrosa Beach, Valencia, Spain.</title>
        <authorList>
            <person name="Arahal D.R."/>
            <person name="Shao Z."/>
            <person name="Lai Q."/>
            <person name="Pujalte M.J."/>
        </authorList>
    </citation>
    <scope>NUCLEOTIDE SEQUENCE [LARGE SCALE GENOMIC DNA]</scope>
    <source>
        <strain evidence="1 2">KCTC 23349</strain>
    </source>
</reference>
<keyword evidence="2" id="KW-1185">Reference proteome</keyword>
<protein>
    <recommendedName>
        <fullName evidence="3">TIGR02453 family protein</fullName>
    </recommendedName>
</protein>
<dbReference type="EMBL" id="JFKE01000001">
    <property type="protein sequence ID" value="KAJ57009.1"/>
    <property type="molecule type" value="Genomic_DNA"/>
</dbReference>
<dbReference type="InterPro" id="IPR015996">
    <property type="entry name" value="UCP028451"/>
</dbReference>
<dbReference type="OrthoDB" id="9794241at2"/>
<dbReference type="AlphaFoldDB" id="A0A037ZLN8"/>
<comment type="caution">
    <text evidence="1">The sequence shown here is derived from an EMBL/GenBank/DDBJ whole genome shotgun (WGS) entry which is preliminary data.</text>
</comment>